<evidence type="ECO:0000313" key="1">
    <source>
        <dbReference type="EMBL" id="JAH82567.1"/>
    </source>
</evidence>
<name>A0A0E9VWW3_ANGAN</name>
<accession>A0A0E9VWW3</accession>
<sequence>MTCVLESGLIQGHTPLQYSSFILALSL</sequence>
<reference evidence="1" key="2">
    <citation type="journal article" date="2015" name="Fish Shellfish Immunol.">
        <title>Early steps in the European eel (Anguilla anguilla)-Vibrio vulnificus interaction in the gills: Role of the RtxA13 toxin.</title>
        <authorList>
            <person name="Callol A."/>
            <person name="Pajuelo D."/>
            <person name="Ebbesson L."/>
            <person name="Teles M."/>
            <person name="MacKenzie S."/>
            <person name="Amaro C."/>
        </authorList>
    </citation>
    <scope>NUCLEOTIDE SEQUENCE</scope>
</reference>
<proteinExistence type="predicted"/>
<dbReference type="AlphaFoldDB" id="A0A0E9VWW3"/>
<organism evidence="1">
    <name type="scientific">Anguilla anguilla</name>
    <name type="common">European freshwater eel</name>
    <name type="synonym">Muraena anguilla</name>
    <dbReference type="NCBI Taxonomy" id="7936"/>
    <lineage>
        <taxon>Eukaryota</taxon>
        <taxon>Metazoa</taxon>
        <taxon>Chordata</taxon>
        <taxon>Craniata</taxon>
        <taxon>Vertebrata</taxon>
        <taxon>Euteleostomi</taxon>
        <taxon>Actinopterygii</taxon>
        <taxon>Neopterygii</taxon>
        <taxon>Teleostei</taxon>
        <taxon>Anguilliformes</taxon>
        <taxon>Anguillidae</taxon>
        <taxon>Anguilla</taxon>
    </lineage>
</organism>
<protein>
    <submittedName>
        <fullName evidence="1">Uncharacterized protein</fullName>
    </submittedName>
</protein>
<dbReference type="EMBL" id="GBXM01026010">
    <property type="protein sequence ID" value="JAH82567.1"/>
    <property type="molecule type" value="Transcribed_RNA"/>
</dbReference>
<reference evidence="1" key="1">
    <citation type="submission" date="2014-11" db="EMBL/GenBank/DDBJ databases">
        <authorList>
            <person name="Amaro Gonzalez C."/>
        </authorList>
    </citation>
    <scope>NUCLEOTIDE SEQUENCE</scope>
</reference>